<proteinExistence type="predicted"/>
<dbReference type="SUPFAM" id="SSF48350">
    <property type="entry name" value="GTPase activation domain, GAP"/>
    <property type="match status" value="1"/>
</dbReference>
<dbReference type="AlphaFoldDB" id="A0A7S4N4R9"/>
<feature type="region of interest" description="Disordered" evidence="2">
    <location>
        <begin position="1"/>
        <end position="42"/>
    </location>
</feature>
<dbReference type="PANTHER" id="PTHR10194">
    <property type="entry name" value="RAS GTPASE-ACTIVATING PROTEINS"/>
    <property type="match status" value="1"/>
</dbReference>
<evidence type="ECO:0000256" key="2">
    <source>
        <dbReference type="SAM" id="MobiDB-lite"/>
    </source>
</evidence>
<sequence>MKFNETRRVQTEQFGGPIEGRYRPAVHGTSSKSDFAPVLPPKTSESPIPPLFMNIDISKYQGFVVHSSDPDDALDIPSPIPPLQIPLSPYPVHIERRQDFCSFPPPLDPPMPLPKIKLQGLTLPPEPKDSPEPGRKSVKIFDEPTNHSSPQKKGLSQILPGSNSKDSPKSERKENRMSIKGQIRRSTSLNDVVRASVSKRALDKTDPRYQVELPKPPKPPKKVKKSDKRHEDIKHHLVYVRDEPARRQLDYYGVCPESLKPLLTFLLRQDLVLVKAICGVAPKVAIDSLSLSLVHLFETGGRSMELLTFMIEYEFGVCTVANTLFRDNTIASKSLSAYNKMITVSYLRKTLRPLVYSLFYSDCSFELEQSKLGPGESLEENVKNVTAVVQMFMVKIFRSIETYPLSCRFICHQIMSKARKNFPHETHLPYSLAGTFFFLRFICPAIVFPDKNGVWELEVPQKTRRALTIISKILQRLTVRESSVNIKEALMVPMKDFFAEQSEKGTMKMFFDLMGTPPNLDEIREELTLVQPDPHHISNMWDHIRPLQEKIEAQLMKQSNGHAEQAANKKECDIVYNVGLGLMLPPK</sequence>
<feature type="compositionally biased region" description="Pro residues" evidence="2">
    <location>
        <begin position="103"/>
        <end position="113"/>
    </location>
</feature>
<reference evidence="4" key="1">
    <citation type="submission" date="2021-01" db="EMBL/GenBank/DDBJ databases">
        <authorList>
            <person name="Corre E."/>
            <person name="Pelletier E."/>
            <person name="Niang G."/>
            <person name="Scheremetjew M."/>
            <person name="Finn R."/>
            <person name="Kale V."/>
            <person name="Holt S."/>
            <person name="Cochrane G."/>
            <person name="Meng A."/>
            <person name="Brown T."/>
            <person name="Cohen L."/>
        </authorList>
    </citation>
    <scope>NUCLEOTIDE SEQUENCE</scope>
    <source>
        <strain evidence="4">SoJaBio B1-5/56/2</strain>
    </source>
</reference>
<dbReference type="PROSITE" id="PS50018">
    <property type="entry name" value="RAS_GTPASE_ACTIV_2"/>
    <property type="match status" value="1"/>
</dbReference>
<dbReference type="InterPro" id="IPR039360">
    <property type="entry name" value="Ras_GTPase"/>
</dbReference>
<feature type="compositionally biased region" description="Basic and acidic residues" evidence="2">
    <location>
        <begin position="166"/>
        <end position="177"/>
    </location>
</feature>
<feature type="region of interest" description="Disordered" evidence="2">
    <location>
        <begin position="101"/>
        <end position="228"/>
    </location>
</feature>
<accession>A0A7S4N4R9</accession>
<dbReference type="PANTHER" id="PTHR10194:SF60">
    <property type="entry name" value="RAS GTPASE-ACTIVATING PROTEIN RASKOL"/>
    <property type="match status" value="1"/>
</dbReference>
<dbReference type="GO" id="GO:0005096">
    <property type="term" value="F:GTPase activator activity"/>
    <property type="evidence" value="ECO:0007669"/>
    <property type="project" value="UniProtKB-KW"/>
</dbReference>
<dbReference type="Pfam" id="PF00616">
    <property type="entry name" value="RasGAP"/>
    <property type="match status" value="2"/>
</dbReference>
<dbReference type="Gene3D" id="1.10.506.10">
    <property type="entry name" value="GTPase Activation - p120gap, domain 1"/>
    <property type="match status" value="2"/>
</dbReference>
<evidence type="ECO:0000256" key="1">
    <source>
        <dbReference type="ARBA" id="ARBA00022468"/>
    </source>
</evidence>
<feature type="compositionally biased region" description="Basic and acidic residues" evidence="2">
    <location>
        <begin position="1"/>
        <end position="10"/>
    </location>
</feature>
<dbReference type="EMBL" id="HBKR01000930">
    <property type="protein sequence ID" value="CAE2264957.1"/>
    <property type="molecule type" value="Transcribed_RNA"/>
</dbReference>
<organism evidence="4">
    <name type="scientific">Paramoeba aestuarina</name>
    <dbReference type="NCBI Taxonomy" id="180227"/>
    <lineage>
        <taxon>Eukaryota</taxon>
        <taxon>Amoebozoa</taxon>
        <taxon>Discosea</taxon>
        <taxon>Flabellinia</taxon>
        <taxon>Dactylopodida</taxon>
        <taxon>Paramoebidae</taxon>
        <taxon>Paramoeba</taxon>
    </lineage>
</organism>
<evidence type="ECO:0000259" key="3">
    <source>
        <dbReference type="PROSITE" id="PS50018"/>
    </source>
</evidence>
<feature type="compositionally biased region" description="Basic and acidic residues" evidence="2">
    <location>
        <begin position="200"/>
        <end position="209"/>
    </location>
</feature>
<feature type="domain" description="Ras-GAP" evidence="3">
    <location>
        <begin position="285"/>
        <end position="479"/>
    </location>
</feature>
<protein>
    <recommendedName>
        <fullName evidence="3">Ras-GAP domain-containing protein</fullName>
    </recommendedName>
</protein>
<dbReference type="InterPro" id="IPR008936">
    <property type="entry name" value="Rho_GTPase_activation_prot"/>
</dbReference>
<evidence type="ECO:0000313" key="4">
    <source>
        <dbReference type="EMBL" id="CAE2264957.1"/>
    </source>
</evidence>
<feature type="compositionally biased region" description="Basic residues" evidence="2">
    <location>
        <begin position="218"/>
        <end position="227"/>
    </location>
</feature>
<keyword evidence="1" id="KW-0343">GTPase activation</keyword>
<name>A0A7S4N4R9_9EUKA</name>
<gene>
    <name evidence="4" type="ORF">NAES01612_LOCUS548</name>
</gene>
<dbReference type="SMART" id="SM00323">
    <property type="entry name" value="RasGAP"/>
    <property type="match status" value="1"/>
</dbReference>
<dbReference type="InterPro" id="IPR001936">
    <property type="entry name" value="RasGAP_dom"/>
</dbReference>
<feature type="compositionally biased region" description="Basic and acidic residues" evidence="2">
    <location>
        <begin position="126"/>
        <end position="145"/>
    </location>
</feature>